<reference evidence="3" key="1">
    <citation type="submission" date="2011-11" db="EMBL/GenBank/DDBJ databases">
        <title>Improved High-Quality Draft sequence of Desulfovibrio sp. U5L.</title>
        <authorList>
            <consortium name="US DOE Joint Genome Institute"/>
            <person name="Lucas S."/>
            <person name="Han J."/>
            <person name="Lapidus A."/>
            <person name="Cheng J.-F."/>
            <person name="Goodwin L."/>
            <person name="Pitluck S."/>
            <person name="Peters L."/>
            <person name="Ovchinnikova G."/>
            <person name="Held B."/>
            <person name="Detter J.C."/>
            <person name="Han C."/>
            <person name="Tapia R."/>
            <person name="Land M."/>
            <person name="Hauser L."/>
            <person name="Kyrpides N."/>
            <person name="Ivanova N."/>
            <person name="Pagani I."/>
            <person name="Gabster J."/>
            <person name="Walker C."/>
            <person name="Stolyar S."/>
            <person name="Stahl D."/>
            <person name="Arkin A."/>
            <person name="Dehal P."/>
            <person name="Hazen T."/>
            <person name="Woyke T."/>
        </authorList>
    </citation>
    <scope>NUCLEOTIDE SEQUENCE [LARGE SCALE GENOMIC DNA]</scope>
    <source>
        <strain evidence="3">U5L</strain>
    </source>
</reference>
<dbReference type="STRING" id="596152.DesU5LDRAFT_0207"/>
<dbReference type="OrthoDB" id="5459699at2"/>
<proteinExistence type="predicted"/>
<keyword evidence="1" id="KW-0597">Phosphoprotein</keyword>
<dbReference type="Pfam" id="PF01627">
    <property type="entry name" value="Hpt"/>
    <property type="match status" value="1"/>
</dbReference>
<dbReference type="SUPFAM" id="SSF47226">
    <property type="entry name" value="Histidine-containing phosphotransfer domain, HPT domain"/>
    <property type="match status" value="1"/>
</dbReference>
<protein>
    <submittedName>
        <fullName evidence="3">HPt domain-containing protein</fullName>
    </submittedName>
</protein>
<dbReference type="EMBL" id="JH600068">
    <property type="protein sequence ID" value="EIG51924.1"/>
    <property type="molecule type" value="Genomic_DNA"/>
</dbReference>
<evidence type="ECO:0000259" key="2">
    <source>
        <dbReference type="PROSITE" id="PS50894"/>
    </source>
</evidence>
<dbReference type="Gene3D" id="1.20.120.160">
    <property type="entry name" value="HPT domain"/>
    <property type="match status" value="1"/>
</dbReference>
<evidence type="ECO:0000256" key="1">
    <source>
        <dbReference type="PROSITE-ProRule" id="PRU00110"/>
    </source>
</evidence>
<dbReference type="GO" id="GO:0000160">
    <property type="term" value="P:phosphorelay signal transduction system"/>
    <property type="evidence" value="ECO:0007669"/>
    <property type="project" value="InterPro"/>
</dbReference>
<gene>
    <name evidence="3" type="ORF">DesU5LDRAFT_0207</name>
</gene>
<organism evidence="3">
    <name type="scientific">Desulfovibrio sp. U5L</name>
    <dbReference type="NCBI Taxonomy" id="596152"/>
    <lineage>
        <taxon>Bacteria</taxon>
        <taxon>Pseudomonadati</taxon>
        <taxon>Thermodesulfobacteriota</taxon>
        <taxon>Desulfovibrionia</taxon>
        <taxon>Desulfovibrionales</taxon>
        <taxon>Desulfovibrionaceae</taxon>
        <taxon>Desulfovibrio</taxon>
    </lineage>
</organism>
<dbReference type="GO" id="GO:0004672">
    <property type="term" value="F:protein kinase activity"/>
    <property type="evidence" value="ECO:0007669"/>
    <property type="project" value="UniProtKB-ARBA"/>
</dbReference>
<feature type="modified residue" description="Phosphohistidine" evidence="1">
    <location>
        <position position="53"/>
    </location>
</feature>
<dbReference type="PROSITE" id="PS50894">
    <property type="entry name" value="HPT"/>
    <property type="match status" value="1"/>
</dbReference>
<dbReference type="eggNOG" id="ENOG5031868">
    <property type="taxonomic scope" value="Bacteria"/>
</dbReference>
<evidence type="ECO:0000313" key="3">
    <source>
        <dbReference type="EMBL" id="EIG51924.1"/>
    </source>
</evidence>
<sequence>MAAPLRLLPSPVTVDGDLRPIFDRFLDIQRRQIEALEAALVAGDRGTAILLAHTVRGAAATYQLPEAAAVAAAIEEQARGRELDPAVPLVGVLRRYFREVEVVFREGGERAGGPVATRTEKP</sequence>
<name>I2PWL8_9BACT</name>
<dbReference type="InterPro" id="IPR036641">
    <property type="entry name" value="HPT_dom_sf"/>
</dbReference>
<accession>I2PWL8</accession>
<dbReference type="InterPro" id="IPR008207">
    <property type="entry name" value="Sig_transdc_His_kin_Hpt_dom"/>
</dbReference>
<dbReference type="AlphaFoldDB" id="I2PWL8"/>
<feature type="domain" description="HPt" evidence="2">
    <location>
        <begin position="14"/>
        <end position="107"/>
    </location>
</feature>
<dbReference type="HOGENOM" id="CLU_159152_1_0_7"/>